<dbReference type="InterPro" id="IPR010315">
    <property type="entry name" value="DUF915_hydro-like"/>
</dbReference>
<dbReference type="PATRIC" id="fig|1045004.4.peg.754"/>
<comment type="caution">
    <text evidence="1">The sequence shown here is derived from an EMBL/GenBank/DDBJ whole genome shotgun (WGS) entry which is preliminary data.</text>
</comment>
<proteinExistence type="predicted"/>
<dbReference type="Proteomes" id="UP000004959">
    <property type="component" value="Chromosome"/>
</dbReference>
<dbReference type="SUPFAM" id="SSF53474">
    <property type="entry name" value="alpha/beta-Hydrolases"/>
    <property type="match status" value="1"/>
</dbReference>
<sequence length="285" mass="32098">MKKIKNVSAGLFLLLFSLASLFVGRNWVRQSIQNQAVVYNSRLNPTIMIPGSAASNTRFNNLILILNSKSTPHSLLRVRVNTNNTITYSGRIKANDQQPYIVIGFQNNSDGYETIKRQARWLNLAMQALQKRYHFNHFNAFGHSNGGLDWTIYLENYFNSKKNTVGTLMTVGSPYNFSESSPNDRTQLLTDLIKRRHHLPPSLVVYSIAGTETYKDDGIVPIESVLAGRYIFQNVVHSYTQITVSGADSQHSDLPTNPQIIELIQRRILDFPISPLPNTNNGGTN</sequence>
<evidence type="ECO:0000313" key="1">
    <source>
        <dbReference type="EMBL" id="EHN58861.1"/>
    </source>
</evidence>
<keyword evidence="2" id="KW-1185">Reference proteome</keyword>
<accession>G9WHX6</accession>
<dbReference type="Pfam" id="PF06028">
    <property type="entry name" value="DUF915"/>
    <property type="match status" value="1"/>
</dbReference>
<dbReference type="AlphaFoldDB" id="G9WHX6"/>
<dbReference type="EMBL" id="AFVZ01000001">
    <property type="protein sequence ID" value="EHN58861.1"/>
    <property type="molecule type" value="Genomic_DNA"/>
</dbReference>
<dbReference type="GO" id="GO:0016787">
    <property type="term" value="F:hydrolase activity"/>
    <property type="evidence" value="ECO:0007669"/>
    <property type="project" value="UniProtKB-KW"/>
</dbReference>
<keyword evidence="1" id="KW-0378">Hydrolase</keyword>
<evidence type="ECO:0000313" key="2">
    <source>
        <dbReference type="Proteomes" id="UP000004959"/>
    </source>
</evidence>
<organism evidence="1 2">
    <name type="scientific">Oenococcus kitaharae DSM 17330</name>
    <dbReference type="NCBI Taxonomy" id="1045004"/>
    <lineage>
        <taxon>Bacteria</taxon>
        <taxon>Bacillati</taxon>
        <taxon>Bacillota</taxon>
        <taxon>Bacilli</taxon>
        <taxon>Lactobacillales</taxon>
        <taxon>Lactobacillaceae</taxon>
        <taxon>Oenococcus</taxon>
    </lineage>
</organism>
<dbReference type="InterPro" id="IPR029058">
    <property type="entry name" value="AB_hydrolase_fold"/>
</dbReference>
<dbReference type="HOGENOM" id="CLU_077377_1_0_9"/>
<name>G9WHX6_9LACO</name>
<dbReference type="Gene3D" id="3.40.50.1820">
    <property type="entry name" value="alpha/beta hydrolase"/>
    <property type="match status" value="1"/>
</dbReference>
<gene>
    <name evidence="1" type="ORF">OKIT_0752</name>
</gene>
<protein>
    <submittedName>
        <fullName evidence="1">Alpha/beta hydrolase superfamily protein</fullName>
    </submittedName>
</protein>
<dbReference type="eggNOG" id="COG4814">
    <property type="taxonomic scope" value="Bacteria"/>
</dbReference>
<dbReference type="OrthoDB" id="2157689at2"/>
<reference evidence="1 2" key="1">
    <citation type="journal article" date="2012" name="PLoS ONE">
        <title>Functional divergence in the genus oenococcus as predicted by genome sequencing of the newly-described species, Oenococcus kitaharae.</title>
        <authorList>
            <person name="Borneman A.R."/>
            <person name="McCarthy J.M."/>
            <person name="Chambers P.J."/>
            <person name="Bartowsky E.J."/>
        </authorList>
    </citation>
    <scope>NUCLEOTIDE SEQUENCE [LARGE SCALE GENOMIC DNA]</scope>
    <source>
        <strain evidence="2">DSM17330</strain>
    </source>
</reference>
<dbReference type="RefSeq" id="WP_007745430.1">
    <property type="nucleotide sequence ID" value="NZ_CM001398.1"/>
</dbReference>